<dbReference type="InterPro" id="IPR001401">
    <property type="entry name" value="Dynamin_GTPase"/>
</dbReference>
<dbReference type="PANTHER" id="PTHR11566:SF215">
    <property type="entry name" value="DYNAMIN GTPASE"/>
    <property type="match status" value="1"/>
</dbReference>
<dbReference type="Gene3D" id="3.40.50.300">
    <property type="entry name" value="P-loop containing nucleotide triphosphate hydrolases"/>
    <property type="match status" value="1"/>
</dbReference>
<evidence type="ECO:0000313" key="6">
    <source>
        <dbReference type="Proteomes" id="UP001220324"/>
    </source>
</evidence>
<dbReference type="Pfam" id="PF01031">
    <property type="entry name" value="Dynamin_M"/>
    <property type="match status" value="1"/>
</dbReference>
<dbReference type="PROSITE" id="PS51388">
    <property type="entry name" value="GED"/>
    <property type="match status" value="1"/>
</dbReference>
<evidence type="ECO:0000259" key="3">
    <source>
        <dbReference type="PROSITE" id="PS51388"/>
    </source>
</evidence>
<dbReference type="Pfam" id="PF00350">
    <property type="entry name" value="Dynamin_N"/>
    <property type="match status" value="1"/>
</dbReference>
<proteinExistence type="predicted"/>
<dbReference type="GO" id="GO:0005874">
    <property type="term" value="C:microtubule"/>
    <property type="evidence" value="ECO:0007669"/>
    <property type="project" value="TreeGrafter"/>
</dbReference>
<dbReference type="PRINTS" id="PR00195">
    <property type="entry name" value="DYNAMIN"/>
</dbReference>
<accession>A0AAD6GES5</accession>
<feature type="domain" description="GED" evidence="3">
    <location>
        <begin position="630"/>
        <end position="719"/>
    </location>
</feature>
<dbReference type="PROSITE" id="PS50007">
    <property type="entry name" value="PIPLC_X_DOMAIN"/>
    <property type="match status" value="1"/>
</dbReference>
<dbReference type="PANTHER" id="PTHR11566">
    <property type="entry name" value="DYNAMIN"/>
    <property type="match status" value="1"/>
</dbReference>
<reference evidence="5 6" key="1">
    <citation type="journal article" date="2023" name="IMA Fungus">
        <title>Comparative genomic study of the Penicillium genus elucidates a diverse pangenome and 15 lateral gene transfer events.</title>
        <authorList>
            <person name="Petersen C."/>
            <person name="Sorensen T."/>
            <person name="Nielsen M.R."/>
            <person name="Sondergaard T.E."/>
            <person name="Sorensen J.L."/>
            <person name="Fitzpatrick D.A."/>
            <person name="Frisvad J.C."/>
            <person name="Nielsen K.L."/>
        </authorList>
    </citation>
    <scope>NUCLEOTIDE SEQUENCE [LARGE SCALE GENOMIC DNA]</scope>
    <source>
        <strain evidence="5 6">IBT 35679</strain>
    </source>
</reference>
<dbReference type="PROSITE" id="PS51718">
    <property type="entry name" value="G_DYNAMIN_2"/>
    <property type="match status" value="1"/>
</dbReference>
<dbReference type="GO" id="GO:0000266">
    <property type="term" value="P:mitochondrial fission"/>
    <property type="evidence" value="ECO:0007669"/>
    <property type="project" value="TreeGrafter"/>
</dbReference>
<dbReference type="GO" id="GO:0003924">
    <property type="term" value="F:GTPase activity"/>
    <property type="evidence" value="ECO:0007669"/>
    <property type="project" value="InterPro"/>
</dbReference>
<dbReference type="CDD" id="cd08771">
    <property type="entry name" value="DLP_1"/>
    <property type="match status" value="1"/>
</dbReference>
<evidence type="ECO:0000259" key="4">
    <source>
        <dbReference type="PROSITE" id="PS51718"/>
    </source>
</evidence>
<evidence type="ECO:0000313" key="5">
    <source>
        <dbReference type="EMBL" id="KAJ5538589.1"/>
    </source>
</evidence>
<dbReference type="AlphaFoldDB" id="A0AAD6GES5"/>
<dbReference type="InterPro" id="IPR045063">
    <property type="entry name" value="Dynamin_N"/>
</dbReference>
<dbReference type="SMART" id="SM00053">
    <property type="entry name" value="DYNc"/>
    <property type="match status" value="1"/>
</dbReference>
<name>A0AAD6GES5_9EURO</name>
<dbReference type="GO" id="GO:0048312">
    <property type="term" value="P:intracellular distribution of mitochondria"/>
    <property type="evidence" value="ECO:0007669"/>
    <property type="project" value="TreeGrafter"/>
</dbReference>
<dbReference type="GO" id="GO:0006897">
    <property type="term" value="P:endocytosis"/>
    <property type="evidence" value="ECO:0007669"/>
    <property type="project" value="TreeGrafter"/>
</dbReference>
<dbReference type="GO" id="GO:0008017">
    <property type="term" value="F:microtubule binding"/>
    <property type="evidence" value="ECO:0007669"/>
    <property type="project" value="TreeGrafter"/>
</dbReference>
<comment type="caution">
    <text evidence="5">The sequence shown here is derived from an EMBL/GenBank/DDBJ whole genome shotgun (WGS) entry which is preliminary data.</text>
</comment>
<organism evidence="5 6">
    <name type="scientific">Penicillium frequentans</name>
    <dbReference type="NCBI Taxonomy" id="3151616"/>
    <lineage>
        <taxon>Eukaryota</taxon>
        <taxon>Fungi</taxon>
        <taxon>Dikarya</taxon>
        <taxon>Ascomycota</taxon>
        <taxon>Pezizomycotina</taxon>
        <taxon>Eurotiomycetes</taxon>
        <taxon>Eurotiomycetidae</taxon>
        <taxon>Eurotiales</taxon>
        <taxon>Aspergillaceae</taxon>
        <taxon>Penicillium</taxon>
    </lineage>
</organism>
<evidence type="ECO:0000256" key="2">
    <source>
        <dbReference type="ARBA" id="ARBA00023134"/>
    </source>
</evidence>
<dbReference type="SUPFAM" id="SSF52540">
    <property type="entry name" value="P-loop containing nucleoside triphosphate hydrolases"/>
    <property type="match status" value="1"/>
</dbReference>
<keyword evidence="2" id="KW-0342">GTP-binding</keyword>
<dbReference type="InterPro" id="IPR027417">
    <property type="entry name" value="P-loop_NTPase"/>
</dbReference>
<dbReference type="InterPro" id="IPR030381">
    <property type="entry name" value="G_DYNAMIN_dom"/>
</dbReference>
<dbReference type="GO" id="GO:0016559">
    <property type="term" value="P:peroxisome fission"/>
    <property type="evidence" value="ECO:0007669"/>
    <property type="project" value="TreeGrafter"/>
</dbReference>
<dbReference type="InterPro" id="IPR020850">
    <property type="entry name" value="GED_dom"/>
</dbReference>
<dbReference type="InterPro" id="IPR022812">
    <property type="entry name" value="Dynamin"/>
</dbReference>
<protein>
    <submittedName>
        <fullName evidence="5">Dynamin</fullName>
    </submittedName>
</protein>
<sequence length="719" mass="81081">MLADPILLEKIDKLFACNVGEYISLPHLVVVGDQSSGKSSVLEGLTKLSFPRDSGLCTRFATQIIFRRNASLVDRVISASMIPEPGVDSQQEQKLRSWKAEGVQTLSKEGFSEMMKEVHHVMDLSTSIGDGKATFSRNILCLEICGPRENHLSVIDVPGIFKNTTSGRTTKSDIDLVRNMVDQYMRNPRSIMLTVVPANVDIATQEIIEMAREVDSTGDRTLRILTKPDLVDKGAESKIVALFEEGNLQGQLGWVLVRNLGQQQLDDGTVDRDNEEELFHRQVPWNNVSNENYGIGSLRTRLREILTSAVRRAFPDVRFEVSKKLKESRDTLRLLGFERETPEQQRRLLIDIVSEFQKITQHALCTNYGAYDIFDKQEARLATLIANRNAQFSCEMSEFGHEYAFKTECPAPAQDGSPAPIAEEIFQSKSDSSDIKEGNSPGFMESRKFPDLEQLNEILCENLEIEYPSTSGIERWIETIHHSAKGFEIGTFNHTLLTTLMKRQSSKWPMIAHGYISDIIIIIHNFIERVLEAAFVDQSIPPNIIALLTDDLMSKYRESISQVNFLLKIEREGTPMTLNSYLSDSLQKCRQDRVQSNMAPLSTFAPKLGLVVRLTDLTAKSPQDNDKRTAQDIHDILQSYYTVACRRFVDSVCMQAADHRLVTGPEAPMSLFSALWVDGLSTEELEEIAGEDMKIRRKRRQLQAEIEGLEAGRKVLSRG</sequence>
<dbReference type="GO" id="GO:0016020">
    <property type="term" value="C:membrane"/>
    <property type="evidence" value="ECO:0007669"/>
    <property type="project" value="TreeGrafter"/>
</dbReference>
<dbReference type="Proteomes" id="UP001220324">
    <property type="component" value="Unassembled WGS sequence"/>
</dbReference>
<dbReference type="InterPro" id="IPR000375">
    <property type="entry name" value="Dynamin_stalk"/>
</dbReference>
<dbReference type="FunFam" id="3.40.50.300:FF:001425">
    <property type="entry name" value="Dynamin GTPase, putative"/>
    <property type="match status" value="1"/>
</dbReference>
<dbReference type="EMBL" id="JAQIZZ010000006">
    <property type="protein sequence ID" value="KAJ5538589.1"/>
    <property type="molecule type" value="Genomic_DNA"/>
</dbReference>
<keyword evidence="1" id="KW-0547">Nucleotide-binding</keyword>
<gene>
    <name evidence="5" type="ORF">N7494_008068</name>
</gene>
<dbReference type="GO" id="GO:0005739">
    <property type="term" value="C:mitochondrion"/>
    <property type="evidence" value="ECO:0007669"/>
    <property type="project" value="TreeGrafter"/>
</dbReference>
<dbReference type="GO" id="GO:0005525">
    <property type="term" value="F:GTP binding"/>
    <property type="evidence" value="ECO:0007669"/>
    <property type="project" value="InterPro"/>
</dbReference>
<feature type="domain" description="Dynamin-type G" evidence="4">
    <location>
        <begin position="22"/>
        <end position="315"/>
    </location>
</feature>
<evidence type="ECO:0000256" key="1">
    <source>
        <dbReference type="ARBA" id="ARBA00022741"/>
    </source>
</evidence>
<keyword evidence="6" id="KW-1185">Reference proteome</keyword>